<evidence type="ECO:0000313" key="2">
    <source>
        <dbReference type="Proteomes" id="UP001201812"/>
    </source>
</evidence>
<proteinExistence type="predicted"/>
<comment type="caution">
    <text evidence="1">The sequence shown here is derived from an EMBL/GenBank/DDBJ whole genome shotgun (WGS) entry which is preliminary data.</text>
</comment>
<keyword evidence="2" id="KW-1185">Reference proteome</keyword>
<gene>
    <name evidence="1" type="ORF">DdX_05112</name>
</gene>
<evidence type="ECO:0000313" key="1">
    <source>
        <dbReference type="EMBL" id="KAI1720863.1"/>
    </source>
</evidence>
<name>A0AAD4NAE5_9BILA</name>
<sequence>MLDELKEIKQEVKTDNLLDAPSIVKLIDDTIARASAANAEIQERIEKWENYGHNMSTTLSLEIPQLTENAFQRIRNEHEQDGLVVDVRSHFRQIKAALESYEGGKNEDHANELAKLRAEAKKLGIYENEVEKWMYNYYRKLEKALANTNREIDWIKDFCKDHDLPFNEMLQELEDMDEENINMK</sequence>
<organism evidence="1 2">
    <name type="scientific">Ditylenchus destructor</name>
    <dbReference type="NCBI Taxonomy" id="166010"/>
    <lineage>
        <taxon>Eukaryota</taxon>
        <taxon>Metazoa</taxon>
        <taxon>Ecdysozoa</taxon>
        <taxon>Nematoda</taxon>
        <taxon>Chromadorea</taxon>
        <taxon>Rhabditida</taxon>
        <taxon>Tylenchina</taxon>
        <taxon>Tylenchomorpha</taxon>
        <taxon>Sphaerularioidea</taxon>
        <taxon>Anguinidae</taxon>
        <taxon>Anguininae</taxon>
        <taxon>Ditylenchus</taxon>
    </lineage>
</organism>
<dbReference type="Proteomes" id="UP001201812">
    <property type="component" value="Unassembled WGS sequence"/>
</dbReference>
<dbReference type="EMBL" id="JAKKPZ010000005">
    <property type="protein sequence ID" value="KAI1720863.1"/>
    <property type="molecule type" value="Genomic_DNA"/>
</dbReference>
<dbReference type="AlphaFoldDB" id="A0AAD4NAE5"/>
<protein>
    <submittedName>
        <fullName evidence="1">Uncharacterized protein</fullName>
    </submittedName>
</protein>
<reference evidence="1" key="1">
    <citation type="submission" date="2022-01" db="EMBL/GenBank/DDBJ databases">
        <title>Genome Sequence Resource for Two Populations of Ditylenchus destructor, the Migratory Endoparasitic Phytonematode.</title>
        <authorList>
            <person name="Zhang H."/>
            <person name="Lin R."/>
            <person name="Xie B."/>
        </authorList>
    </citation>
    <scope>NUCLEOTIDE SEQUENCE</scope>
    <source>
        <strain evidence="1">BazhouSP</strain>
    </source>
</reference>
<accession>A0AAD4NAE5</accession>